<protein>
    <submittedName>
        <fullName evidence="3">GC5</fullName>
    </submittedName>
</protein>
<reference evidence="3" key="2">
    <citation type="journal article" date="2015" name="Data Brief">
        <title>Shoot transcriptome of the giant reed, Arundo donax.</title>
        <authorList>
            <person name="Barrero R.A."/>
            <person name="Guerrero F.D."/>
            <person name="Moolhuijzen P."/>
            <person name="Goolsby J.A."/>
            <person name="Tidwell J."/>
            <person name="Bellgard S.E."/>
            <person name="Bellgard M.I."/>
        </authorList>
    </citation>
    <scope>NUCLEOTIDE SEQUENCE</scope>
    <source>
        <tissue evidence="3">Shoot tissue taken approximately 20 cm above the soil surface</tissue>
    </source>
</reference>
<evidence type="ECO:0000256" key="1">
    <source>
        <dbReference type="SAM" id="Coils"/>
    </source>
</evidence>
<dbReference type="PANTHER" id="PTHR47347">
    <property type="entry name" value="GOLGIN CANDIDATE 5"/>
    <property type="match status" value="1"/>
</dbReference>
<name>A0A0A9CRI6_ARUDO</name>
<feature type="region of interest" description="Disordered" evidence="2">
    <location>
        <begin position="1"/>
        <end position="355"/>
    </location>
</feature>
<organism evidence="3">
    <name type="scientific">Arundo donax</name>
    <name type="common">Giant reed</name>
    <name type="synonym">Donax arundinaceus</name>
    <dbReference type="NCBI Taxonomy" id="35708"/>
    <lineage>
        <taxon>Eukaryota</taxon>
        <taxon>Viridiplantae</taxon>
        <taxon>Streptophyta</taxon>
        <taxon>Embryophyta</taxon>
        <taxon>Tracheophyta</taxon>
        <taxon>Spermatophyta</taxon>
        <taxon>Magnoliopsida</taxon>
        <taxon>Liliopsida</taxon>
        <taxon>Poales</taxon>
        <taxon>Poaceae</taxon>
        <taxon>PACMAD clade</taxon>
        <taxon>Arundinoideae</taxon>
        <taxon>Arundineae</taxon>
        <taxon>Arundo</taxon>
    </lineage>
</organism>
<feature type="compositionally biased region" description="Polar residues" evidence="2">
    <location>
        <begin position="233"/>
        <end position="249"/>
    </location>
</feature>
<reference evidence="3" key="1">
    <citation type="submission" date="2014-09" db="EMBL/GenBank/DDBJ databases">
        <authorList>
            <person name="Magalhaes I.L.F."/>
            <person name="Oliveira U."/>
            <person name="Santos F.R."/>
            <person name="Vidigal T.H.D.A."/>
            <person name="Brescovit A.D."/>
            <person name="Santos A.J."/>
        </authorList>
    </citation>
    <scope>NUCLEOTIDE SEQUENCE</scope>
    <source>
        <tissue evidence="3">Shoot tissue taken approximately 20 cm above the soil surface</tissue>
    </source>
</reference>
<dbReference type="EMBL" id="GBRH01219709">
    <property type="protein sequence ID" value="JAD78186.1"/>
    <property type="molecule type" value="Transcribed_RNA"/>
</dbReference>
<feature type="compositionally biased region" description="Basic and acidic residues" evidence="2">
    <location>
        <begin position="291"/>
        <end position="301"/>
    </location>
</feature>
<dbReference type="PANTHER" id="PTHR47347:SF2">
    <property type="entry name" value="GOLGIN CANDIDATE 5"/>
    <property type="match status" value="1"/>
</dbReference>
<feature type="compositionally biased region" description="Polar residues" evidence="2">
    <location>
        <begin position="48"/>
        <end position="57"/>
    </location>
</feature>
<keyword evidence="1" id="KW-0175">Coiled coil</keyword>
<feature type="compositionally biased region" description="Basic and acidic residues" evidence="2">
    <location>
        <begin position="251"/>
        <end position="266"/>
    </location>
</feature>
<proteinExistence type="predicted"/>
<dbReference type="AlphaFoldDB" id="A0A0A9CRI6"/>
<feature type="compositionally biased region" description="Polar residues" evidence="2">
    <location>
        <begin position="178"/>
        <end position="191"/>
    </location>
</feature>
<feature type="compositionally biased region" description="Basic and acidic residues" evidence="2">
    <location>
        <begin position="338"/>
        <end position="348"/>
    </location>
</feature>
<evidence type="ECO:0000313" key="3">
    <source>
        <dbReference type="EMBL" id="JAD78186.1"/>
    </source>
</evidence>
<feature type="compositionally biased region" description="Polar residues" evidence="2">
    <location>
        <begin position="115"/>
        <end position="125"/>
    </location>
</feature>
<accession>A0A0A9CRI6</accession>
<sequence length="455" mass="48745">MAFMGQNGEEDGTDVSEKPQSPKHSSSAAEDNHGTPMKPSSEVDASEVSETAQSPKQPSKLEETHRISTGSSVSKVDGSEQPMTLQAPTHPSAAEEKGDGSTESPTPKGDVSEVSEPSQSPTHPSTSKENHSGSIETISSTREENQDQQVSEHSGPNDESLPSQLGEFGGDTPDDGRASSSPTKLDQSSDMETAGSICAGKEDTADGNASQSQPADSMLGNSDDANEVEGTIVQESDVQKEISTPQDSSDTVDRLTHIEVTARDDNNNTADNEDESNQTEAGVAPVIGQEDNAREHLEDLGSKSTISGHDSNLQSELSVTSADMPAGPVEVASPAKSLRKEEKMEESIKSTSSLTLESVGSVIELEKLRCEIKMMEAALQGAARQSQSKADEIARLMNENEQLKSTIDDLKSKSSEAEMDALKDEYHQRVATLERKVYALTKERDTLRREQNKKK</sequence>
<feature type="coiled-coil region" evidence="1">
    <location>
        <begin position="365"/>
        <end position="450"/>
    </location>
</feature>
<feature type="compositionally biased region" description="Polar residues" evidence="2">
    <location>
        <begin position="302"/>
        <end position="321"/>
    </location>
</feature>
<evidence type="ECO:0000256" key="2">
    <source>
        <dbReference type="SAM" id="MobiDB-lite"/>
    </source>
</evidence>
<feature type="compositionally biased region" description="Polar residues" evidence="2">
    <location>
        <begin position="18"/>
        <end position="29"/>
    </location>
</feature>